<comment type="caution">
    <text evidence="2">The sequence shown here is derived from an EMBL/GenBank/DDBJ whole genome shotgun (WGS) entry which is preliminary data.</text>
</comment>
<evidence type="ECO:0000256" key="1">
    <source>
        <dbReference type="SAM" id="MobiDB-lite"/>
    </source>
</evidence>
<accession>A0AA38G2P9</accession>
<sequence length="170" mass="19160">HQNINKIFTVDHKPPGFAGFRADESITPLFPRHSKQLGWRRLLRTKQASTEKDDKLITGKQASSSWISKGIQVVNAEEQPKLKITEKQGMRTSMKFVLTRLASLQKTSTKKKIVESSNASTWSNDPTPSKTSPPFWSSHSTQSIEEEDATGDVTQMDYTPAQRKPPIHNK</sequence>
<feature type="compositionally biased region" description="Polar residues" evidence="1">
    <location>
        <begin position="115"/>
        <end position="143"/>
    </location>
</feature>
<organism evidence="2 3">
    <name type="scientific">Taxus chinensis</name>
    <name type="common">Chinese yew</name>
    <name type="synonym">Taxus wallichiana var. chinensis</name>
    <dbReference type="NCBI Taxonomy" id="29808"/>
    <lineage>
        <taxon>Eukaryota</taxon>
        <taxon>Viridiplantae</taxon>
        <taxon>Streptophyta</taxon>
        <taxon>Embryophyta</taxon>
        <taxon>Tracheophyta</taxon>
        <taxon>Spermatophyta</taxon>
        <taxon>Pinopsida</taxon>
        <taxon>Pinidae</taxon>
        <taxon>Conifers II</taxon>
        <taxon>Cupressales</taxon>
        <taxon>Taxaceae</taxon>
        <taxon>Taxus</taxon>
    </lineage>
</organism>
<evidence type="ECO:0000313" key="2">
    <source>
        <dbReference type="EMBL" id="KAH9315122.1"/>
    </source>
</evidence>
<feature type="non-terminal residue" evidence="2">
    <location>
        <position position="170"/>
    </location>
</feature>
<keyword evidence="3" id="KW-1185">Reference proteome</keyword>
<dbReference type="EMBL" id="JAHRHJ020000005">
    <property type="protein sequence ID" value="KAH9315122.1"/>
    <property type="molecule type" value="Genomic_DNA"/>
</dbReference>
<proteinExistence type="predicted"/>
<dbReference type="InterPro" id="IPR049306">
    <property type="entry name" value="GLV1-2"/>
</dbReference>
<evidence type="ECO:0000313" key="3">
    <source>
        <dbReference type="Proteomes" id="UP000824469"/>
    </source>
</evidence>
<dbReference type="Proteomes" id="UP000824469">
    <property type="component" value="Unassembled WGS sequence"/>
</dbReference>
<dbReference type="AlphaFoldDB" id="A0AA38G2P9"/>
<protein>
    <submittedName>
        <fullName evidence="2">Uncharacterized protein</fullName>
    </submittedName>
</protein>
<name>A0AA38G2P9_TAXCH</name>
<reference evidence="2 3" key="1">
    <citation type="journal article" date="2021" name="Nat. Plants">
        <title>The Taxus genome provides insights into paclitaxel biosynthesis.</title>
        <authorList>
            <person name="Xiong X."/>
            <person name="Gou J."/>
            <person name="Liao Q."/>
            <person name="Li Y."/>
            <person name="Zhou Q."/>
            <person name="Bi G."/>
            <person name="Li C."/>
            <person name="Du R."/>
            <person name="Wang X."/>
            <person name="Sun T."/>
            <person name="Guo L."/>
            <person name="Liang H."/>
            <person name="Lu P."/>
            <person name="Wu Y."/>
            <person name="Zhang Z."/>
            <person name="Ro D.K."/>
            <person name="Shang Y."/>
            <person name="Huang S."/>
            <person name="Yan J."/>
        </authorList>
    </citation>
    <scope>NUCLEOTIDE SEQUENCE [LARGE SCALE GENOMIC DNA]</scope>
    <source>
        <strain evidence="2">Ta-2019</strain>
    </source>
</reference>
<gene>
    <name evidence="2" type="ORF">KI387_023749</name>
</gene>
<feature type="region of interest" description="Disordered" evidence="1">
    <location>
        <begin position="105"/>
        <end position="170"/>
    </location>
</feature>
<dbReference type="Pfam" id="PF21529">
    <property type="entry name" value="GLV1-2"/>
    <property type="match status" value="1"/>
</dbReference>